<comment type="caution">
    <text evidence="11">The sequence shown here is derived from an EMBL/GenBank/DDBJ whole genome shotgun (WGS) entry which is preliminary data.</text>
</comment>
<protein>
    <recommendedName>
        <fullName evidence="9">Ribokinase</fullName>
        <shortName evidence="9">RK</shortName>
        <ecNumber evidence="9">2.7.1.15</ecNumber>
    </recommendedName>
</protein>
<dbReference type="Gene3D" id="3.40.1190.20">
    <property type="match status" value="1"/>
</dbReference>
<dbReference type="Proteomes" id="UP000297535">
    <property type="component" value="Unassembled WGS sequence"/>
</dbReference>
<keyword evidence="2 9" id="KW-0479">Metal-binding</keyword>
<evidence type="ECO:0000313" key="11">
    <source>
        <dbReference type="EMBL" id="TGE01017.1"/>
    </source>
</evidence>
<comment type="subcellular location">
    <subcellularLocation>
        <location evidence="9">Cytoplasm</location>
    </subcellularLocation>
</comment>
<dbReference type="OrthoDB" id="9775849at2"/>
<keyword evidence="5 9" id="KW-0067">ATP-binding</keyword>
<comment type="catalytic activity">
    <reaction evidence="9">
        <text>D-ribose + ATP = D-ribose 5-phosphate + ADP + H(+)</text>
        <dbReference type="Rhea" id="RHEA:13697"/>
        <dbReference type="ChEBI" id="CHEBI:15378"/>
        <dbReference type="ChEBI" id="CHEBI:30616"/>
        <dbReference type="ChEBI" id="CHEBI:47013"/>
        <dbReference type="ChEBI" id="CHEBI:78346"/>
        <dbReference type="ChEBI" id="CHEBI:456216"/>
        <dbReference type="EC" id="2.7.1.15"/>
    </reaction>
</comment>
<accession>A0A4Z0NV24</accession>
<evidence type="ECO:0000256" key="5">
    <source>
        <dbReference type="ARBA" id="ARBA00022840"/>
    </source>
</evidence>
<feature type="binding site" evidence="9">
    <location>
        <begin position="241"/>
        <end position="242"/>
    </location>
    <ligand>
        <name>ATP</name>
        <dbReference type="ChEBI" id="CHEBI:30616"/>
    </ligand>
</feature>
<keyword evidence="4 9" id="KW-0418">Kinase</keyword>
<evidence type="ECO:0000256" key="7">
    <source>
        <dbReference type="ARBA" id="ARBA00022958"/>
    </source>
</evidence>
<dbReference type="EMBL" id="SRLB01000004">
    <property type="protein sequence ID" value="TGE01017.1"/>
    <property type="molecule type" value="Genomic_DNA"/>
</dbReference>
<keyword evidence="6 9" id="KW-0460">Magnesium</keyword>
<evidence type="ECO:0000313" key="12">
    <source>
        <dbReference type="Proteomes" id="UP000297535"/>
    </source>
</evidence>
<dbReference type="SUPFAM" id="SSF53613">
    <property type="entry name" value="Ribokinase-like"/>
    <property type="match status" value="1"/>
</dbReference>
<keyword evidence="7 9" id="KW-0630">Potassium</keyword>
<feature type="binding site" evidence="9">
    <location>
        <position position="236"/>
    </location>
    <ligand>
        <name>K(+)</name>
        <dbReference type="ChEBI" id="CHEBI:29103"/>
    </ligand>
</feature>
<dbReference type="UniPathway" id="UPA00916">
    <property type="reaction ID" value="UER00889"/>
</dbReference>
<dbReference type="GO" id="GO:0005524">
    <property type="term" value="F:ATP binding"/>
    <property type="evidence" value="ECO:0007669"/>
    <property type="project" value="UniProtKB-UniRule"/>
</dbReference>
<dbReference type="GO" id="GO:0005829">
    <property type="term" value="C:cytosol"/>
    <property type="evidence" value="ECO:0007669"/>
    <property type="project" value="TreeGrafter"/>
</dbReference>
<evidence type="ECO:0000256" key="4">
    <source>
        <dbReference type="ARBA" id="ARBA00022777"/>
    </source>
</evidence>
<dbReference type="InterPro" id="IPR002139">
    <property type="entry name" value="Ribo/fructo_kinase"/>
</dbReference>
<feature type="binding site" evidence="9">
    <location>
        <position position="242"/>
    </location>
    <ligand>
        <name>substrate</name>
    </ligand>
</feature>
<feature type="binding site" evidence="9">
    <location>
        <position position="272"/>
    </location>
    <ligand>
        <name>K(+)</name>
        <dbReference type="ChEBI" id="CHEBI:29103"/>
    </ligand>
</feature>
<dbReference type="AlphaFoldDB" id="A0A4Z0NV24"/>
<dbReference type="InterPro" id="IPR011611">
    <property type="entry name" value="PfkB_dom"/>
</dbReference>
<dbReference type="CDD" id="cd01174">
    <property type="entry name" value="ribokinase"/>
    <property type="match status" value="1"/>
</dbReference>
<evidence type="ECO:0000256" key="3">
    <source>
        <dbReference type="ARBA" id="ARBA00022741"/>
    </source>
</evidence>
<comment type="caution">
    <text evidence="9">Lacks conserved residue(s) required for the propagation of feature annotation.</text>
</comment>
<feature type="binding site" evidence="9">
    <location>
        <position position="238"/>
    </location>
    <ligand>
        <name>K(+)</name>
        <dbReference type="ChEBI" id="CHEBI:29103"/>
    </ligand>
</feature>
<comment type="pathway">
    <text evidence="9">Carbohydrate metabolism; D-ribose degradation; D-ribose 5-phosphate from beta-D-ribopyranose: step 2/2.</text>
</comment>
<feature type="binding site" evidence="9">
    <location>
        <position position="281"/>
    </location>
    <ligand>
        <name>K(+)</name>
        <dbReference type="ChEBI" id="CHEBI:29103"/>
    </ligand>
</feature>
<dbReference type="PRINTS" id="PR00990">
    <property type="entry name" value="RIBOKINASE"/>
</dbReference>
<comment type="cofactor">
    <cofactor evidence="9">
        <name>Mg(2+)</name>
        <dbReference type="ChEBI" id="CHEBI:18420"/>
    </cofactor>
    <text evidence="9">Requires a divalent cation, most likely magnesium in vivo, as an electrophilic catalyst to aid phosphoryl group transfer. It is the chelate of the metal and the nucleotide that is the actual substrate.</text>
</comment>
<dbReference type="GO" id="GO:0046872">
    <property type="term" value="F:metal ion binding"/>
    <property type="evidence" value="ECO:0007669"/>
    <property type="project" value="UniProtKB-KW"/>
</dbReference>
<dbReference type="InterPro" id="IPR029056">
    <property type="entry name" value="Ribokinase-like"/>
</dbReference>
<evidence type="ECO:0000256" key="1">
    <source>
        <dbReference type="ARBA" id="ARBA00022679"/>
    </source>
</evidence>
<evidence type="ECO:0000256" key="2">
    <source>
        <dbReference type="ARBA" id="ARBA00022723"/>
    </source>
</evidence>
<keyword evidence="3 9" id="KW-0547">Nucleotide-binding</keyword>
<proteinExistence type="inferred from homology"/>
<feature type="binding site" evidence="9">
    <location>
        <position position="179"/>
    </location>
    <ligand>
        <name>ATP</name>
        <dbReference type="ChEBI" id="CHEBI:30616"/>
    </ligand>
</feature>
<dbReference type="HAMAP" id="MF_01987">
    <property type="entry name" value="Ribokinase"/>
    <property type="match status" value="1"/>
</dbReference>
<feature type="binding site" evidence="9">
    <location>
        <begin position="210"/>
        <end position="215"/>
    </location>
    <ligand>
        <name>ATP</name>
        <dbReference type="ChEBI" id="CHEBI:30616"/>
    </ligand>
</feature>
<comment type="function">
    <text evidence="9">Catalyzes the phosphorylation of ribose at O-5 in a reaction requiring ATP and magnesium. The resulting D-ribose-5-phosphate can then be used either for sythesis of nucleotides, histidine, and tryptophan, or as a component of the pentose phosphate pathway.</text>
</comment>
<sequence>MIVVFGSVNADLIFRLKQAPSAGQTLLADDLTVQAGGKGANQAVAAARDGAETVMAGAVGADALADVALAGLRQAGIDLTRVRTVPGPTGCASIWTEAAGDNRIAVALGANALARGDQVEDALLARATALLLQMETDVAETTALLRRSRAFGLRTILNLAPALPLARDVLRLCDLLVVNQDEAGAVAARLGCGAEATALRAALGTDVVRTLGEAGSEAASAEGAWQVPARPVVPVDTTAAGDGFVGVLAASLDRGLPLRAAMERASAAAALACTRPGSQSSLPGRAEIDAALSGA</sequence>
<evidence type="ECO:0000256" key="9">
    <source>
        <dbReference type="HAMAP-Rule" id="MF_01987"/>
    </source>
</evidence>
<keyword evidence="9" id="KW-0963">Cytoplasm</keyword>
<dbReference type="PANTHER" id="PTHR10584">
    <property type="entry name" value="SUGAR KINASE"/>
    <property type="match status" value="1"/>
</dbReference>
<keyword evidence="8 9" id="KW-0119">Carbohydrate metabolism</keyword>
<feature type="active site" description="Proton acceptor" evidence="9">
    <location>
        <position position="242"/>
    </location>
</feature>
<evidence type="ECO:0000256" key="8">
    <source>
        <dbReference type="ARBA" id="ARBA00023277"/>
    </source>
</evidence>
<dbReference type="GO" id="GO:0019303">
    <property type="term" value="P:D-ribose catabolic process"/>
    <property type="evidence" value="ECO:0007669"/>
    <property type="project" value="UniProtKB-UniRule"/>
</dbReference>
<dbReference type="Pfam" id="PF00294">
    <property type="entry name" value="PfkB"/>
    <property type="match status" value="1"/>
</dbReference>
<dbReference type="EC" id="2.7.1.15" evidence="9"/>
<keyword evidence="1 9" id="KW-0808">Transferase</keyword>
<evidence type="ECO:0000256" key="6">
    <source>
        <dbReference type="ARBA" id="ARBA00022842"/>
    </source>
</evidence>
<feature type="binding site" evidence="9">
    <location>
        <position position="135"/>
    </location>
    <ligand>
        <name>substrate</name>
    </ligand>
</feature>
<comment type="similarity">
    <text evidence="9">Belongs to the carbohydrate kinase PfkB family. Ribokinase subfamily.</text>
</comment>
<feature type="binding site" evidence="9">
    <location>
        <position position="275"/>
    </location>
    <ligand>
        <name>K(+)</name>
        <dbReference type="ChEBI" id="CHEBI:29103"/>
    </ligand>
</feature>
<feature type="binding site" evidence="9">
    <location>
        <position position="277"/>
    </location>
    <ligand>
        <name>K(+)</name>
        <dbReference type="ChEBI" id="CHEBI:29103"/>
    </ligand>
</feature>
<reference evidence="11 12" key="1">
    <citation type="submission" date="2019-04" db="EMBL/GenBank/DDBJ databases">
        <authorList>
            <person name="Feng G."/>
            <person name="Zhu H."/>
        </authorList>
    </citation>
    <scope>NUCLEOTIDE SEQUENCE [LARGE SCALE GENOMIC DNA]</scope>
    <source>
        <strain evidence="11 12">6HR-1</strain>
    </source>
</reference>
<comment type="subunit">
    <text evidence="9">Homodimer.</text>
</comment>
<organism evidence="11 12">
    <name type="scientific">Methylobacterium nonmethylotrophicum</name>
    <dbReference type="NCBI Taxonomy" id="1141884"/>
    <lineage>
        <taxon>Bacteria</taxon>
        <taxon>Pseudomonadati</taxon>
        <taxon>Pseudomonadota</taxon>
        <taxon>Alphaproteobacteria</taxon>
        <taxon>Hyphomicrobiales</taxon>
        <taxon>Methylobacteriaceae</taxon>
        <taxon>Methylobacterium</taxon>
    </lineage>
</organism>
<evidence type="ECO:0000259" key="10">
    <source>
        <dbReference type="Pfam" id="PF00294"/>
    </source>
</evidence>
<feature type="domain" description="Carbohydrate kinase PfkB" evidence="10">
    <location>
        <begin position="2"/>
        <end position="283"/>
    </location>
</feature>
<feature type="binding site" evidence="9">
    <location>
        <begin position="9"/>
        <end position="11"/>
    </location>
    <ligand>
        <name>substrate</name>
    </ligand>
</feature>
<dbReference type="GO" id="GO:0004747">
    <property type="term" value="F:ribokinase activity"/>
    <property type="evidence" value="ECO:0007669"/>
    <property type="project" value="UniProtKB-UniRule"/>
</dbReference>
<dbReference type="RefSeq" id="WP_135413621.1">
    <property type="nucleotide sequence ID" value="NZ_SRLB01000004.1"/>
</dbReference>
<keyword evidence="12" id="KW-1185">Reference proteome</keyword>
<dbReference type="InterPro" id="IPR011877">
    <property type="entry name" value="Ribokinase"/>
</dbReference>
<comment type="activity regulation">
    <text evidence="9">Activated by a monovalent cation that binds near, but not in, the active site. The most likely occupant of the site in vivo is potassium. Ion binding induces a conformational change that may alter substrate affinity.</text>
</comment>
<gene>
    <name evidence="9" type="primary">rbsK</name>
    <name evidence="11" type="ORF">EU555_05260</name>
</gene>
<dbReference type="PANTHER" id="PTHR10584:SF166">
    <property type="entry name" value="RIBOKINASE"/>
    <property type="match status" value="1"/>
</dbReference>
<feature type="binding site" evidence="9">
    <location>
        <begin position="37"/>
        <end position="41"/>
    </location>
    <ligand>
        <name>substrate</name>
    </ligand>
</feature>
<name>A0A4Z0NV24_9HYPH</name>